<reference evidence="1 2" key="1">
    <citation type="submission" date="2024-02" db="EMBL/GenBank/DDBJ databases">
        <title>de novo genome assembly of Solanum bulbocastanum strain 11H21.</title>
        <authorList>
            <person name="Hosaka A.J."/>
        </authorList>
    </citation>
    <scope>NUCLEOTIDE SEQUENCE [LARGE SCALE GENOMIC DNA]</scope>
    <source>
        <tissue evidence="1">Young leaves</tissue>
    </source>
</reference>
<evidence type="ECO:0000313" key="1">
    <source>
        <dbReference type="EMBL" id="KAK6777519.1"/>
    </source>
</evidence>
<comment type="caution">
    <text evidence="1">The sequence shown here is derived from an EMBL/GenBank/DDBJ whole genome shotgun (WGS) entry which is preliminary data.</text>
</comment>
<protein>
    <submittedName>
        <fullName evidence="1">Uncharacterized protein</fullName>
    </submittedName>
</protein>
<keyword evidence="2" id="KW-1185">Reference proteome</keyword>
<evidence type="ECO:0000313" key="2">
    <source>
        <dbReference type="Proteomes" id="UP001371456"/>
    </source>
</evidence>
<dbReference type="AlphaFoldDB" id="A0AAN8Y344"/>
<gene>
    <name evidence="1" type="ORF">RDI58_024236</name>
</gene>
<dbReference type="EMBL" id="JBANQN010000010">
    <property type="protein sequence ID" value="KAK6777519.1"/>
    <property type="molecule type" value="Genomic_DNA"/>
</dbReference>
<dbReference type="Proteomes" id="UP001371456">
    <property type="component" value="Unassembled WGS sequence"/>
</dbReference>
<accession>A0AAN8Y344</accession>
<name>A0AAN8Y344_SOLBU</name>
<sequence length="85" mass="9574">MSKRPSPKREANRFPNKLILVLWSTPSSSLLPPPPLSLSCFPSPIWSSMLISREMLKHVCRPLQTSIARPSWFTIVLLSIVAFSV</sequence>
<proteinExistence type="predicted"/>
<organism evidence="1 2">
    <name type="scientific">Solanum bulbocastanum</name>
    <name type="common">Wild potato</name>
    <dbReference type="NCBI Taxonomy" id="147425"/>
    <lineage>
        <taxon>Eukaryota</taxon>
        <taxon>Viridiplantae</taxon>
        <taxon>Streptophyta</taxon>
        <taxon>Embryophyta</taxon>
        <taxon>Tracheophyta</taxon>
        <taxon>Spermatophyta</taxon>
        <taxon>Magnoliopsida</taxon>
        <taxon>eudicotyledons</taxon>
        <taxon>Gunneridae</taxon>
        <taxon>Pentapetalae</taxon>
        <taxon>asterids</taxon>
        <taxon>lamiids</taxon>
        <taxon>Solanales</taxon>
        <taxon>Solanaceae</taxon>
        <taxon>Solanoideae</taxon>
        <taxon>Solaneae</taxon>
        <taxon>Solanum</taxon>
    </lineage>
</organism>